<dbReference type="InterPro" id="IPR026286">
    <property type="entry name" value="MaiA/AMDase"/>
</dbReference>
<proteinExistence type="predicted"/>
<sequence length="240" mass="25219">MAVTVGFLYPGYSAEDDYPTLERILGAEVALPLVHTEMREDAHRVDALLDIGSAEVLAAGAERLRQQNVSAVVWACTSGSFVFGVEGATRQVRQLAEVAGVPASSTSFAFVRALRALGVRRVAVAATYPGDVAERFVDFLADDGVEVSSLASRGIVTAAEVGTLSSADVLEFVAAHDHPDAEAVLVPDTALHTALLLDELTARVGKPVLTANQVSVWEGLRLVDAVAPQGLGVLSGRRTE</sequence>
<protein>
    <submittedName>
        <fullName evidence="1">Maleate cis-trans isomerase</fullName>
    </submittedName>
</protein>
<dbReference type="Proteomes" id="UP000095210">
    <property type="component" value="Chromosome"/>
</dbReference>
<dbReference type="PANTHER" id="PTHR40267:SF1">
    <property type="entry name" value="BLR3294 PROTEIN"/>
    <property type="match status" value="1"/>
</dbReference>
<dbReference type="EMBL" id="CP014859">
    <property type="protein sequence ID" value="AOS63009.1"/>
    <property type="molecule type" value="Genomic_DNA"/>
</dbReference>
<dbReference type="PIRSF" id="PIRSF015736">
    <property type="entry name" value="MI"/>
    <property type="match status" value="1"/>
</dbReference>
<dbReference type="InterPro" id="IPR053714">
    <property type="entry name" value="Iso_Racemase_Enz_sf"/>
</dbReference>
<name>A0AAC9HPJ0_9PSEU</name>
<reference evidence="2" key="1">
    <citation type="submission" date="2016-03" db="EMBL/GenBank/DDBJ databases">
        <title>Complete genome sequence of the type strain Actinoalloteichus hymeniacidonis DSM 45092.</title>
        <authorList>
            <person name="Schaffert L."/>
            <person name="Albersmeier A."/>
            <person name="Winkler A."/>
            <person name="Kalinowski J."/>
            <person name="Zotchev S."/>
            <person name="Ruckert C."/>
        </authorList>
    </citation>
    <scope>NUCLEOTIDE SEQUENCE [LARGE SCALE GENOMIC DNA]</scope>
    <source>
        <strain evidence="2">HPA177(T) (DSM 45092(T))</strain>
    </source>
</reference>
<keyword evidence="1" id="KW-0413">Isomerase</keyword>
<gene>
    <name evidence="1" type="ORF">TL08_10975</name>
</gene>
<dbReference type="Gene3D" id="3.40.50.12500">
    <property type="match status" value="1"/>
</dbReference>
<organism evidence="1 2">
    <name type="scientific">Actinoalloteichus hymeniacidonis</name>
    <dbReference type="NCBI Taxonomy" id="340345"/>
    <lineage>
        <taxon>Bacteria</taxon>
        <taxon>Bacillati</taxon>
        <taxon>Actinomycetota</taxon>
        <taxon>Actinomycetes</taxon>
        <taxon>Pseudonocardiales</taxon>
        <taxon>Pseudonocardiaceae</taxon>
        <taxon>Actinoalloteichus</taxon>
    </lineage>
</organism>
<dbReference type="PANTHER" id="PTHR40267">
    <property type="entry name" value="BLR3294 PROTEIN"/>
    <property type="match status" value="1"/>
</dbReference>
<dbReference type="Pfam" id="PF17645">
    <property type="entry name" value="Amdase"/>
    <property type="match status" value="1"/>
</dbReference>
<accession>A0AAC9HPJ0</accession>
<dbReference type="KEGG" id="ahm:TL08_10975"/>
<dbReference type="GO" id="GO:0016853">
    <property type="term" value="F:isomerase activity"/>
    <property type="evidence" value="ECO:0007669"/>
    <property type="project" value="UniProtKB-KW"/>
</dbReference>
<evidence type="ECO:0000313" key="2">
    <source>
        <dbReference type="Proteomes" id="UP000095210"/>
    </source>
</evidence>
<dbReference type="RefSeq" id="WP_157421034.1">
    <property type="nucleotide sequence ID" value="NZ_CP014859.1"/>
</dbReference>
<evidence type="ECO:0000313" key="1">
    <source>
        <dbReference type="EMBL" id="AOS63009.1"/>
    </source>
</evidence>
<dbReference type="AlphaFoldDB" id="A0AAC9HPJ0"/>
<keyword evidence="2" id="KW-1185">Reference proteome</keyword>